<reference evidence="1" key="1">
    <citation type="submission" date="2018-02" db="EMBL/GenBank/DDBJ databases">
        <title>Rhizophora mucronata_Transcriptome.</title>
        <authorList>
            <person name="Meera S.P."/>
            <person name="Sreeshan A."/>
            <person name="Augustine A."/>
        </authorList>
    </citation>
    <scope>NUCLEOTIDE SEQUENCE</scope>
    <source>
        <tissue evidence="1">Leaf</tissue>
    </source>
</reference>
<dbReference type="AlphaFoldDB" id="A0A2P2IP17"/>
<name>A0A2P2IP17_RHIMU</name>
<organism evidence="1">
    <name type="scientific">Rhizophora mucronata</name>
    <name type="common">Asiatic mangrove</name>
    <dbReference type="NCBI Taxonomy" id="61149"/>
    <lineage>
        <taxon>Eukaryota</taxon>
        <taxon>Viridiplantae</taxon>
        <taxon>Streptophyta</taxon>
        <taxon>Embryophyta</taxon>
        <taxon>Tracheophyta</taxon>
        <taxon>Spermatophyta</taxon>
        <taxon>Magnoliopsida</taxon>
        <taxon>eudicotyledons</taxon>
        <taxon>Gunneridae</taxon>
        <taxon>Pentapetalae</taxon>
        <taxon>rosids</taxon>
        <taxon>fabids</taxon>
        <taxon>Malpighiales</taxon>
        <taxon>Rhizophoraceae</taxon>
        <taxon>Rhizophora</taxon>
    </lineage>
</organism>
<sequence>MPFMVAGFNMYNSCGDHYTCYSAVKLASTIAWLLVSKRPEGNDGEWSGVPSLCCNLNTGEHINDLSDQSHLILMAVY</sequence>
<protein>
    <submittedName>
        <fullName evidence="1">Uncharacterized protein</fullName>
    </submittedName>
</protein>
<proteinExistence type="predicted"/>
<accession>A0A2P2IP17</accession>
<evidence type="ECO:0000313" key="1">
    <source>
        <dbReference type="EMBL" id="MBW82958.1"/>
    </source>
</evidence>
<dbReference type="EMBL" id="GGEC01002475">
    <property type="protein sequence ID" value="MBW82958.1"/>
    <property type="molecule type" value="Transcribed_RNA"/>
</dbReference>